<protein>
    <submittedName>
        <fullName evidence="1">Uncharacterized protein</fullName>
    </submittedName>
</protein>
<evidence type="ECO:0000313" key="2">
    <source>
        <dbReference type="Proteomes" id="UP000058660"/>
    </source>
</evidence>
<reference evidence="2" key="1">
    <citation type="journal article" date="2015" name="PLoS ONE">
        <title>Complete Genome Sequence of Thermus aquaticus Y51MC23.</title>
        <authorList>
            <person name="Brumm P.J."/>
            <person name="Monsma S."/>
            <person name="Keough B."/>
            <person name="Jasinovica S."/>
            <person name="Ferguson E."/>
            <person name="Schoenfeld T."/>
            <person name="Lodes M."/>
            <person name="Mead D.A."/>
        </authorList>
    </citation>
    <scope>NUCLEOTIDE SEQUENCE [LARGE SCALE GENOMIC DNA]</scope>
    <source>
        <strain evidence="2">BAA-2747 / Y51MC23</strain>
    </source>
</reference>
<keyword evidence="2" id="KW-1185">Reference proteome</keyword>
<gene>
    <name evidence="1" type="ORF">TO73_1361</name>
</gene>
<name>A0ABM5VM07_THEA5</name>
<dbReference type="EMBL" id="CP010822">
    <property type="protein sequence ID" value="ALJ91204.1"/>
    <property type="molecule type" value="Genomic_DNA"/>
</dbReference>
<organism evidence="1 2">
    <name type="scientific">Thermus aquaticus (strain ATCC BAA-2747 / Y51MC23)</name>
    <dbReference type="NCBI Taxonomy" id="498848"/>
    <lineage>
        <taxon>Bacteria</taxon>
        <taxon>Thermotogati</taxon>
        <taxon>Deinococcota</taxon>
        <taxon>Deinococci</taxon>
        <taxon>Thermales</taxon>
        <taxon>Thermaceae</taxon>
        <taxon>Thermus</taxon>
    </lineage>
</organism>
<dbReference type="Proteomes" id="UP000058660">
    <property type="component" value="Chromosome"/>
</dbReference>
<sequence length="63" mass="7701">MGKNKHLRKRLAGLEHQILRHHQKIQAELEKASPDWGLIGKWEKEIRAWEGERRRILRRLRGW</sequence>
<accession>A0ABM5VM07</accession>
<proteinExistence type="predicted"/>
<evidence type="ECO:0000313" key="1">
    <source>
        <dbReference type="EMBL" id="ALJ91204.1"/>
    </source>
</evidence>